<sequence length="120" mass="12431">MNFKTLSAFSAFVVVALAAPQGETPLTVSIQSETAPQTCGYVVLSASGGTKPYTFTIRDAAAPFAQIGDSYGPTVEDPLVWVGLKVPTGTNAFFQAVDADGHVAATNSIVFIEGPTDDCL</sequence>
<organism evidence="2 3">
    <name type="scientific">Ephemerocybe angulata</name>
    <dbReference type="NCBI Taxonomy" id="980116"/>
    <lineage>
        <taxon>Eukaryota</taxon>
        <taxon>Fungi</taxon>
        <taxon>Dikarya</taxon>
        <taxon>Basidiomycota</taxon>
        <taxon>Agaricomycotina</taxon>
        <taxon>Agaricomycetes</taxon>
        <taxon>Agaricomycetidae</taxon>
        <taxon>Agaricales</taxon>
        <taxon>Agaricineae</taxon>
        <taxon>Psathyrellaceae</taxon>
        <taxon>Ephemerocybe</taxon>
    </lineage>
</organism>
<feature type="signal peptide" evidence="1">
    <location>
        <begin position="1"/>
        <end position="18"/>
    </location>
</feature>
<evidence type="ECO:0000256" key="1">
    <source>
        <dbReference type="SAM" id="SignalP"/>
    </source>
</evidence>
<reference evidence="2 3" key="1">
    <citation type="journal article" date="2020" name="ISME J.">
        <title>Uncovering the hidden diversity of litter-decomposition mechanisms in mushroom-forming fungi.</title>
        <authorList>
            <person name="Floudas D."/>
            <person name="Bentzer J."/>
            <person name="Ahren D."/>
            <person name="Johansson T."/>
            <person name="Persson P."/>
            <person name="Tunlid A."/>
        </authorList>
    </citation>
    <scope>NUCLEOTIDE SEQUENCE [LARGE SCALE GENOMIC DNA]</scope>
    <source>
        <strain evidence="2 3">CBS 175.51</strain>
    </source>
</reference>
<gene>
    <name evidence="2" type="ORF">D9611_013337</name>
</gene>
<accession>A0A8H5CCJ4</accession>
<keyword evidence="3" id="KW-1185">Reference proteome</keyword>
<dbReference type="Proteomes" id="UP000541558">
    <property type="component" value="Unassembled WGS sequence"/>
</dbReference>
<feature type="chain" id="PRO_5034873060" evidence="1">
    <location>
        <begin position="19"/>
        <end position="120"/>
    </location>
</feature>
<evidence type="ECO:0000313" key="3">
    <source>
        <dbReference type="Proteomes" id="UP000541558"/>
    </source>
</evidence>
<evidence type="ECO:0000313" key="2">
    <source>
        <dbReference type="EMBL" id="KAF5338754.1"/>
    </source>
</evidence>
<dbReference type="EMBL" id="JAACJK010000011">
    <property type="protein sequence ID" value="KAF5338754.1"/>
    <property type="molecule type" value="Genomic_DNA"/>
</dbReference>
<dbReference type="AlphaFoldDB" id="A0A8H5CCJ4"/>
<name>A0A8H5CCJ4_9AGAR</name>
<keyword evidence="1" id="KW-0732">Signal</keyword>
<comment type="caution">
    <text evidence="2">The sequence shown here is derived from an EMBL/GenBank/DDBJ whole genome shotgun (WGS) entry which is preliminary data.</text>
</comment>
<proteinExistence type="predicted"/>
<dbReference type="OrthoDB" id="3073467at2759"/>
<protein>
    <submittedName>
        <fullName evidence="2">Uncharacterized protein</fullName>
    </submittedName>
</protein>